<accession>A0A839RHY6</accession>
<comment type="catalytic activity">
    <reaction evidence="7 8">
        <text>D-erythrose 4-phosphate + phosphoenolpyruvate + H2O = 7-phospho-2-dehydro-3-deoxy-D-arabino-heptonate + phosphate</text>
        <dbReference type="Rhea" id="RHEA:14717"/>
        <dbReference type="ChEBI" id="CHEBI:15377"/>
        <dbReference type="ChEBI" id="CHEBI:16897"/>
        <dbReference type="ChEBI" id="CHEBI:43474"/>
        <dbReference type="ChEBI" id="CHEBI:58394"/>
        <dbReference type="ChEBI" id="CHEBI:58702"/>
        <dbReference type="EC" id="2.5.1.54"/>
    </reaction>
</comment>
<dbReference type="EMBL" id="JACHWS010000001">
    <property type="protein sequence ID" value="MBB3036030.1"/>
    <property type="molecule type" value="Genomic_DNA"/>
</dbReference>
<dbReference type="NCBIfam" id="TIGR00034">
    <property type="entry name" value="aroFGH"/>
    <property type="match status" value="1"/>
</dbReference>
<dbReference type="InterPro" id="IPR006219">
    <property type="entry name" value="DAHP_synth_1"/>
</dbReference>
<keyword evidence="4 8" id="KW-0028">Amino-acid biosynthesis</keyword>
<name>A0A839RHY6_9ACTN</name>
<dbReference type="PANTHER" id="PTHR21225">
    <property type="entry name" value="PHOSPHO-2-DEHYDRO-3-DEOXYHEPTONATE ALDOLASE DAHP SYNTHETASE"/>
    <property type="match status" value="1"/>
</dbReference>
<evidence type="ECO:0000256" key="1">
    <source>
        <dbReference type="ARBA" id="ARBA00003726"/>
    </source>
</evidence>
<evidence type="ECO:0000313" key="12">
    <source>
        <dbReference type="Proteomes" id="UP000567922"/>
    </source>
</evidence>
<dbReference type="RefSeq" id="WP_083962225.1">
    <property type="nucleotide sequence ID" value="NZ_BDDI01000005.1"/>
</dbReference>
<comment type="similarity">
    <text evidence="3 8">Belongs to the class-I DAHP synthase family.</text>
</comment>
<evidence type="ECO:0000256" key="6">
    <source>
        <dbReference type="ARBA" id="ARBA00023141"/>
    </source>
</evidence>
<dbReference type="EC" id="2.5.1.54" evidence="8"/>
<evidence type="ECO:0000256" key="9">
    <source>
        <dbReference type="SAM" id="MobiDB-lite"/>
    </source>
</evidence>
<comment type="pathway">
    <text evidence="2 8">Metabolic intermediate biosynthesis; chorismate biosynthesis; chorismate from D-erythrose 4-phosphate and phosphoenolpyruvate: step 1/7.</text>
</comment>
<dbReference type="Proteomes" id="UP000567922">
    <property type="component" value="Unassembled WGS sequence"/>
</dbReference>
<dbReference type="Gene3D" id="3.20.20.70">
    <property type="entry name" value="Aldolase class I"/>
    <property type="match status" value="1"/>
</dbReference>
<protein>
    <recommendedName>
        <fullName evidence="8">Phospho-2-dehydro-3-deoxyheptonate aldolase</fullName>
        <ecNumber evidence="8">2.5.1.54</ecNumber>
    </recommendedName>
</protein>
<evidence type="ECO:0000256" key="4">
    <source>
        <dbReference type="ARBA" id="ARBA00022605"/>
    </source>
</evidence>
<comment type="caution">
    <text evidence="11">The sequence shown here is derived from an EMBL/GenBank/DDBJ whole genome shotgun (WGS) entry which is preliminary data.</text>
</comment>
<reference evidence="11 12" key="1">
    <citation type="submission" date="2020-08" db="EMBL/GenBank/DDBJ databases">
        <title>Sequencing the genomes of 1000 actinobacteria strains.</title>
        <authorList>
            <person name="Klenk H.-P."/>
        </authorList>
    </citation>
    <scope>NUCLEOTIDE SEQUENCE [LARGE SCALE GENOMIC DNA]</scope>
    <source>
        <strain evidence="11 12">DSM 45258</strain>
    </source>
</reference>
<dbReference type="GO" id="GO:0009073">
    <property type="term" value="P:aromatic amino acid family biosynthetic process"/>
    <property type="evidence" value="ECO:0007669"/>
    <property type="project" value="UniProtKB-KW"/>
</dbReference>
<dbReference type="UniPathway" id="UPA00053">
    <property type="reaction ID" value="UER00084"/>
</dbReference>
<dbReference type="GO" id="GO:0008652">
    <property type="term" value="P:amino acid biosynthetic process"/>
    <property type="evidence" value="ECO:0007669"/>
    <property type="project" value="UniProtKB-KW"/>
</dbReference>
<dbReference type="PANTHER" id="PTHR21225:SF12">
    <property type="entry name" value="PHOSPHO-2-DEHYDRO-3-DEOXYHEPTONATE ALDOLASE, TYROSINE-INHIBITED"/>
    <property type="match status" value="1"/>
</dbReference>
<dbReference type="InterPro" id="IPR006218">
    <property type="entry name" value="DAHP1/KDSA"/>
</dbReference>
<gene>
    <name evidence="11" type="ORF">FHU29_000464</name>
</gene>
<dbReference type="InterPro" id="IPR013785">
    <property type="entry name" value="Aldolase_TIM"/>
</dbReference>
<evidence type="ECO:0000256" key="2">
    <source>
        <dbReference type="ARBA" id="ARBA00004688"/>
    </source>
</evidence>
<evidence type="ECO:0000256" key="8">
    <source>
        <dbReference type="PIRNR" id="PIRNR001361"/>
    </source>
</evidence>
<feature type="region of interest" description="Disordered" evidence="9">
    <location>
        <begin position="1"/>
        <end position="24"/>
    </location>
</feature>
<dbReference type="FunFam" id="3.20.20.70:FF:000005">
    <property type="entry name" value="Phospho-2-dehydro-3-deoxyheptonate aldolase"/>
    <property type="match status" value="1"/>
</dbReference>
<keyword evidence="5 8" id="KW-0808">Transferase</keyword>
<feature type="compositionally biased region" description="Polar residues" evidence="9">
    <location>
        <begin position="12"/>
        <end position="24"/>
    </location>
</feature>
<dbReference type="GO" id="GO:0003849">
    <property type="term" value="F:3-deoxy-7-phosphoheptulonate synthase activity"/>
    <property type="evidence" value="ECO:0007669"/>
    <property type="project" value="UniProtKB-EC"/>
</dbReference>
<comment type="function">
    <text evidence="1 8">Stereospecific condensation of phosphoenolpyruvate (PEP) and D-erythrose-4-phosphate (E4P) giving rise to 3-deoxy-D-arabino-heptulosonate-7-phosphate (DAHP).</text>
</comment>
<evidence type="ECO:0000259" key="10">
    <source>
        <dbReference type="Pfam" id="PF00793"/>
    </source>
</evidence>
<dbReference type="SUPFAM" id="SSF51569">
    <property type="entry name" value="Aldolase"/>
    <property type="match status" value="1"/>
</dbReference>
<dbReference type="OrthoDB" id="9807331at2"/>
<feature type="domain" description="DAHP synthetase I/KDSA" evidence="10">
    <location>
        <begin position="64"/>
        <end position="354"/>
    </location>
</feature>
<evidence type="ECO:0000256" key="3">
    <source>
        <dbReference type="ARBA" id="ARBA00007985"/>
    </source>
</evidence>
<feature type="compositionally biased region" description="Basic and acidic residues" evidence="9">
    <location>
        <begin position="1"/>
        <end position="10"/>
    </location>
</feature>
<evidence type="ECO:0000256" key="5">
    <source>
        <dbReference type="ARBA" id="ARBA00022679"/>
    </source>
</evidence>
<dbReference type="AlphaFoldDB" id="A0A839RHY6"/>
<proteinExistence type="inferred from homology"/>
<dbReference type="Pfam" id="PF00793">
    <property type="entry name" value="DAHP_synth_1"/>
    <property type="match status" value="1"/>
</dbReference>
<sequence length="370" mass="39258">MTIHIDEHASKHASSSATPTLHPTSNLHVRSMAALPSPRQLLDELPLGDTRAELVESSRMDIRAIVSGADDRLLVVTGPCSVHDPAAALDYASKLAPLAAQFEQELCVVMRVYFEKPRTTVGWKGLINDPDMDETYDVPRGLRLAREVLLGVLDAGLPVGCEFLEPTSPQFIADAVSWGAIGARTTESQVHRQLASGLSMPIGFKNATDGDIQVAIDGCRAANAAQVFFGSDFDGRAALVSTTGNPDTHIILRGGRGGPNYEATNLETATKLLGKAQLPTRLMVDASHANSGKDHVRQAGVAGEIADMIAGGADEISGVMLESFIVGGRQEPGPGPLVYGQSVTDACMDFGTTEGVLERLANAVQKRRQQ</sequence>
<dbReference type="PIRSF" id="PIRSF001361">
    <property type="entry name" value="DAHP_synthase"/>
    <property type="match status" value="1"/>
</dbReference>
<keyword evidence="12" id="KW-1185">Reference proteome</keyword>
<evidence type="ECO:0000313" key="11">
    <source>
        <dbReference type="EMBL" id="MBB3036030.1"/>
    </source>
</evidence>
<dbReference type="NCBIfam" id="NF009395">
    <property type="entry name" value="PRK12755.1"/>
    <property type="match status" value="1"/>
</dbReference>
<evidence type="ECO:0000256" key="7">
    <source>
        <dbReference type="ARBA" id="ARBA00047508"/>
    </source>
</evidence>
<dbReference type="GO" id="GO:0009423">
    <property type="term" value="P:chorismate biosynthetic process"/>
    <property type="evidence" value="ECO:0007669"/>
    <property type="project" value="UniProtKB-UniPathway"/>
</dbReference>
<dbReference type="GO" id="GO:0005737">
    <property type="term" value="C:cytoplasm"/>
    <property type="evidence" value="ECO:0007669"/>
    <property type="project" value="TreeGrafter"/>
</dbReference>
<keyword evidence="6 8" id="KW-0057">Aromatic amino acid biosynthesis</keyword>
<organism evidence="11 12">
    <name type="scientific">Hoyosella altamirensis</name>
    <dbReference type="NCBI Taxonomy" id="616997"/>
    <lineage>
        <taxon>Bacteria</taxon>
        <taxon>Bacillati</taxon>
        <taxon>Actinomycetota</taxon>
        <taxon>Actinomycetes</taxon>
        <taxon>Mycobacteriales</taxon>
        <taxon>Hoyosellaceae</taxon>
        <taxon>Hoyosella</taxon>
    </lineage>
</organism>